<dbReference type="Gene3D" id="3.40.190.290">
    <property type="match status" value="1"/>
</dbReference>
<protein>
    <submittedName>
        <fullName evidence="6">Transcriptional regulator, LysR family protein</fullName>
    </submittedName>
</protein>
<evidence type="ECO:0000256" key="1">
    <source>
        <dbReference type="ARBA" id="ARBA00009437"/>
    </source>
</evidence>
<evidence type="ECO:0000256" key="2">
    <source>
        <dbReference type="ARBA" id="ARBA00023015"/>
    </source>
</evidence>
<dbReference type="Proteomes" id="UP000034883">
    <property type="component" value="Chromosome"/>
</dbReference>
<feature type="domain" description="HTH lysR-type" evidence="5">
    <location>
        <begin position="9"/>
        <end position="66"/>
    </location>
</feature>
<dbReference type="STRING" id="927083.DB32_007443"/>
<evidence type="ECO:0000256" key="3">
    <source>
        <dbReference type="ARBA" id="ARBA00023125"/>
    </source>
</evidence>
<dbReference type="SUPFAM" id="SSF46785">
    <property type="entry name" value="Winged helix' DNA-binding domain"/>
    <property type="match status" value="1"/>
</dbReference>
<keyword evidence="4" id="KW-0804">Transcription</keyword>
<proteinExistence type="inferred from homology"/>
<dbReference type="KEGG" id="samy:DB32_007443"/>
<reference evidence="6 7" key="1">
    <citation type="submission" date="2015-03" db="EMBL/GenBank/DDBJ databases">
        <title>Genome assembly of Sandaracinus amylolyticus DSM 53668.</title>
        <authorList>
            <person name="Sharma G."/>
            <person name="Subramanian S."/>
        </authorList>
    </citation>
    <scope>NUCLEOTIDE SEQUENCE [LARGE SCALE GENOMIC DNA]</scope>
    <source>
        <strain evidence="6 7">DSM 53668</strain>
    </source>
</reference>
<dbReference type="InterPro" id="IPR036388">
    <property type="entry name" value="WH-like_DNA-bd_sf"/>
</dbReference>
<dbReference type="GO" id="GO:0006351">
    <property type="term" value="P:DNA-templated transcription"/>
    <property type="evidence" value="ECO:0007669"/>
    <property type="project" value="TreeGrafter"/>
</dbReference>
<dbReference type="InterPro" id="IPR058163">
    <property type="entry name" value="LysR-type_TF_proteobact-type"/>
</dbReference>
<dbReference type="Pfam" id="PF00126">
    <property type="entry name" value="HTH_1"/>
    <property type="match status" value="1"/>
</dbReference>
<gene>
    <name evidence="6" type="ORF">DB32_007443</name>
</gene>
<evidence type="ECO:0000313" key="7">
    <source>
        <dbReference type="Proteomes" id="UP000034883"/>
    </source>
</evidence>
<evidence type="ECO:0000256" key="4">
    <source>
        <dbReference type="ARBA" id="ARBA00023163"/>
    </source>
</evidence>
<accession>A0A0F6SHE3</accession>
<keyword evidence="7" id="KW-1185">Reference proteome</keyword>
<dbReference type="InterPro" id="IPR005119">
    <property type="entry name" value="LysR_subst-bd"/>
</dbReference>
<dbReference type="GO" id="GO:0003700">
    <property type="term" value="F:DNA-binding transcription factor activity"/>
    <property type="evidence" value="ECO:0007669"/>
    <property type="project" value="InterPro"/>
</dbReference>
<dbReference type="PROSITE" id="PS50931">
    <property type="entry name" value="HTH_LYSR"/>
    <property type="match status" value="1"/>
</dbReference>
<dbReference type="InterPro" id="IPR036390">
    <property type="entry name" value="WH_DNA-bd_sf"/>
</dbReference>
<dbReference type="SUPFAM" id="SSF53850">
    <property type="entry name" value="Periplasmic binding protein-like II"/>
    <property type="match status" value="1"/>
</dbReference>
<dbReference type="PANTHER" id="PTHR30537">
    <property type="entry name" value="HTH-TYPE TRANSCRIPTIONAL REGULATOR"/>
    <property type="match status" value="1"/>
</dbReference>
<evidence type="ECO:0000313" key="6">
    <source>
        <dbReference type="EMBL" id="AKF10294.1"/>
    </source>
</evidence>
<dbReference type="EMBL" id="CP011125">
    <property type="protein sequence ID" value="AKF10294.1"/>
    <property type="molecule type" value="Genomic_DNA"/>
</dbReference>
<dbReference type="Pfam" id="PF03466">
    <property type="entry name" value="LysR_substrate"/>
    <property type="match status" value="1"/>
</dbReference>
<keyword evidence="3" id="KW-0238">DNA-binding</keyword>
<dbReference type="InterPro" id="IPR000847">
    <property type="entry name" value="LysR_HTH_N"/>
</dbReference>
<name>A0A0F6SHE3_9BACT</name>
<evidence type="ECO:0000259" key="5">
    <source>
        <dbReference type="PROSITE" id="PS50931"/>
    </source>
</evidence>
<dbReference type="PANTHER" id="PTHR30537:SF3">
    <property type="entry name" value="TRANSCRIPTIONAL REGULATORY PROTEIN"/>
    <property type="match status" value="1"/>
</dbReference>
<organism evidence="6 7">
    <name type="scientific">Sandaracinus amylolyticus</name>
    <dbReference type="NCBI Taxonomy" id="927083"/>
    <lineage>
        <taxon>Bacteria</taxon>
        <taxon>Pseudomonadati</taxon>
        <taxon>Myxococcota</taxon>
        <taxon>Polyangia</taxon>
        <taxon>Polyangiales</taxon>
        <taxon>Sandaracinaceae</taxon>
        <taxon>Sandaracinus</taxon>
    </lineage>
</organism>
<dbReference type="Gene3D" id="1.10.10.10">
    <property type="entry name" value="Winged helix-like DNA-binding domain superfamily/Winged helix DNA-binding domain"/>
    <property type="match status" value="1"/>
</dbReference>
<dbReference type="GO" id="GO:0043565">
    <property type="term" value="F:sequence-specific DNA binding"/>
    <property type="evidence" value="ECO:0007669"/>
    <property type="project" value="TreeGrafter"/>
</dbReference>
<dbReference type="AlphaFoldDB" id="A0A0F6SHE3"/>
<keyword evidence="2" id="KW-0805">Transcription regulation</keyword>
<sequence length="310" mass="33945">MQATGSTPLRWDDVQLFLALAREPSLARAGARLGVDASTVSRRLAALEDALELRLFDRTREGLRATAAAERLLPSAEAMEAGASGFARDAETFEREIEGRVRITAPPGLADAFVAPLLVELVAKHPRLSIELDASIGYADLARRDADLALRVARPRSGDLVAKRIFTAREAVLGAPAYVTRLGRLKRVSDARWITYADDLASLPTMRWLKREAPAMTAVLATSDFSAQARAAEAGLGVLVAPSPFVHAYRLVEVPLARPLARSLAEVAENELWLVGHRALRDVPRIAAVWSFLDESFERMTKAQHARRKR</sequence>
<comment type="similarity">
    <text evidence="1">Belongs to the LysR transcriptional regulatory family.</text>
</comment>